<gene>
    <name evidence="2" type="ORF">IW245_000582</name>
</gene>
<comment type="caution">
    <text evidence="2">The sequence shown here is derived from an EMBL/GenBank/DDBJ whole genome shotgun (WGS) entry which is preliminary data.</text>
</comment>
<feature type="transmembrane region" description="Helical" evidence="1">
    <location>
        <begin position="90"/>
        <end position="113"/>
    </location>
</feature>
<feature type="transmembrane region" description="Helical" evidence="1">
    <location>
        <begin position="12"/>
        <end position="32"/>
    </location>
</feature>
<feature type="transmembrane region" description="Helical" evidence="1">
    <location>
        <begin position="138"/>
        <end position="162"/>
    </location>
</feature>
<evidence type="ECO:0000313" key="3">
    <source>
        <dbReference type="Proteomes" id="UP000622552"/>
    </source>
</evidence>
<keyword evidence="1" id="KW-1133">Transmembrane helix</keyword>
<feature type="transmembrane region" description="Helical" evidence="1">
    <location>
        <begin position="65"/>
        <end position="83"/>
    </location>
</feature>
<evidence type="ECO:0000313" key="2">
    <source>
        <dbReference type="EMBL" id="MBG6134388.1"/>
    </source>
</evidence>
<dbReference type="AlphaFoldDB" id="A0A8J7G649"/>
<dbReference type="Proteomes" id="UP000622552">
    <property type="component" value="Unassembled WGS sequence"/>
</dbReference>
<dbReference type="RefSeq" id="WP_197001633.1">
    <property type="nucleotide sequence ID" value="NZ_BONS01000028.1"/>
</dbReference>
<keyword evidence="3" id="KW-1185">Reference proteome</keyword>
<keyword evidence="1" id="KW-0472">Membrane</keyword>
<name>A0A8J7G649_9ACTN</name>
<sequence length="171" mass="18069">MIINHRHAVARVVMLALAVVLLADAAATYLVVTPGVTAQIGLSYANGLAPADRVAETRDGLRAHAVPFLLFALCYLALAVVVARRAGRIAAIVVGGFVALWTIVGQTLPWLGFGSLTNPVPRPGQIDWTVIAEAVPRWYAPTSLALFAAELTLVAAATILLIPGTWDRVRA</sequence>
<reference evidence="2" key="1">
    <citation type="submission" date="2020-11" db="EMBL/GenBank/DDBJ databases">
        <title>Sequencing the genomes of 1000 actinobacteria strains.</title>
        <authorList>
            <person name="Klenk H.-P."/>
        </authorList>
    </citation>
    <scope>NUCLEOTIDE SEQUENCE</scope>
    <source>
        <strain evidence="2">DSM 45356</strain>
    </source>
</reference>
<evidence type="ECO:0000256" key="1">
    <source>
        <dbReference type="SAM" id="Phobius"/>
    </source>
</evidence>
<keyword evidence="1" id="KW-0812">Transmembrane</keyword>
<proteinExistence type="predicted"/>
<organism evidence="2 3">
    <name type="scientific">Longispora fulva</name>
    <dbReference type="NCBI Taxonomy" id="619741"/>
    <lineage>
        <taxon>Bacteria</taxon>
        <taxon>Bacillati</taxon>
        <taxon>Actinomycetota</taxon>
        <taxon>Actinomycetes</taxon>
        <taxon>Micromonosporales</taxon>
        <taxon>Micromonosporaceae</taxon>
        <taxon>Longispora</taxon>
    </lineage>
</organism>
<dbReference type="EMBL" id="JADOUF010000001">
    <property type="protein sequence ID" value="MBG6134388.1"/>
    <property type="molecule type" value="Genomic_DNA"/>
</dbReference>
<protein>
    <submittedName>
        <fullName evidence="2">Uncharacterized protein</fullName>
    </submittedName>
</protein>
<accession>A0A8J7G649</accession>